<dbReference type="OrthoDB" id="1437659at2"/>
<accession>A0A5J4IYV2</accession>
<dbReference type="Proteomes" id="UP000326509">
    <property type="component" value="Unassembled WGS sequence"/>
</dbReference>
<dbReference type="AlphaFoldDB" id="A0A5J4IYV2"/>
<evidence type="ECO:0000313" key="2">
    <source>
        <dbReference type="EMBL" id="GER58818.1"/>
    </source>
</evidence>
<feature type="transmembrane region" description="Helical" evidence="1">
    <location>
        <begin position="7"/>
        <end position="26"/>
    </location>
</feature>
<keyword evidence="3" id="KW-1185">Reference proteome</keyword>
<gene>
    <name evidence="2" type="ORF">ULMA_09260</name>
</gene>
<protein>
    <submittedName>
        <fullName evidence="2">Uncharacterized protein</fullName>
    </submittedName>
</protein>
<name>A0A5J4IYV2_9FLAO</name>
<keyword evidence="1" id="KW-0472">Membrane</keyword>
<keyword evidence="1" id="KW-1133">Transmembrane helix</keyword>
<reference evidence="2 3" key="1">
    <citation type="submission" date="2019-08" db="EMBL/GenBank/DDBJ databases">
        <title>Draft genome sequence of Ulvibacter marinus type strain NBRC 109484.</title>
        <authorList>
            <person name="Kawano K."/>
            <person name="Ushijima N."/>
            <person name="Kihara M."/>
            <person name="Itoh H."/>
        </authorList>
    </citation>
    <scope>NUCLEOTIDE SEQUENCE [LARGE SCALE GENOMIC DNA]</scope>
    <source>
        <strain evidence="2 3">NBRC 109484</strain>
    </source>
</reference>
<dbReference type="EMBL" id="BKCG01000001">
    <property type="protein sequence ID" value="GER58818.1"/>
    <property type="molecule type" value="Genomic_DNA"/>
</dbReference>
<organism evidence="2 3">
    <name type="scientific">Patiriisocius marinus</name>
    <dbReference type="NCBI Taxonomy" id="1397112"/>
    <lineage>
        <taxon>Bacteria</taxon>
        <taxon>Pseudomonadati</taxon>
        <taxon>Bacteroidota</taxon>
        <taxon>Flavobacteriia</taxon>
        <taxon>Flavobacteriales</taxon>
        <taxon>Flavobacteriaceae</taxon>
        <taxon>Patiriisocius</taxon>
    </lineage>
</organism>
<proteinExistence type="predicted"/>
<keyword evidence="1" id="KW-0812">Transmembrane</keyword>
<evidence type="ECO:0000313" key="3">
    <source>
        <dbReference type="Proteomes" id="UP000326509"/>
    </source>
</evidence>
<dbReference type="RefSeq" id="WP_151672871.1">
    <property type="nucleotide sequence ID" value="NZ_BKCG01000001.1"/>
</dbReference>
<evidence type="ECO:0000256" key="1">
    <source>
        <dbReference type="SAM" id="Phobius"/>
    </source>
</evidence>
<comment type="caution">
    <text evidence="2">The sequence shown here is derived from an EMBL/GenBank/DDBJ whole genome shotgun (WGS) entry which is preliminary data.</text>
</comment>
<sequence>MEQTLPFVKFFKSAAILIVVTIYFIAPLQQPLAEGFHKVAHAFSKTSNHHSHISNLLEKDHEDHAHSHSTQQHETHSHEFLSFLNTVFSNDIEDDQHPSLNTELDKHVIKLAFFEPKFHKVKSRTQFYWVNKQYIVSTAIASPPPKEIA</sequence>